<accession>A0A2V3W6K4</accession>
<evidence type="ECO:0000313" key="2">
    <source>
        <dbReference type="Proteomes" id="UP000247978"/>
    </source>
</evidence>
<dbReference type="OrthoDB" id="9765386at2"/>
<dbReference type="InterPro" id="IPR006427">
    <property type="entry name" value="Portal_HK97"/>
</dbReference>
<evidence type="ECO:0000313" key="1">
    <source>
        <dbReference type="EMBL" id="PXW88814.1"/>
    </source>
</evidence>
<protein>
    <submittedName>
        <fullName evidence="1">HK97 family phage portal protein</fullName>
    </submittedName>
</protein>
<dbReference type="AlphaFoldDB" id="A0A2V3W6K4"/>
<reference evidence="1 2" key="1">
    <citation type="submission" date="2018-05" db="EMBL/GenBank/DDBJ databases">
        <title>Genomic Encyclopedia of Type Strains, Phase IV (KMG-IV): sequencing the most valuable type-strain genomes for metagenomic binning, comparative biology and taxonomic classification.</title>
        <authorList>
            <person name="Goeker M."/>
        </authorList>
    </citation>
    <scope>NUCLEOTIDE SEQUENCE [LARGE SCALE GENOMIC DNA]</scope>
    <source>
        <strain evidence="1 2">DSM 28556</strain>
    </source>
</reference>
<dbReference type="Proteomes" id="UP000247978">
    <property type="component" value="Unassembled WGS sequence"/>
</dbReference>
<sequence length="417" mass="47028">MLFKSVLKSRNESDTTDLKNPAPWFINMFGNRSSSGEKVTVDSALGIPTVYRCVNIKANAVAMLPFQTFKRTNKGRERERSHAVAKLLENRPNPYQGPFKFKHLIETHRNTWGNAYVNVDWGADGRPKALWLLNPSVTEPIIDVNTNFLWYVTTLPNGKQVKIAYHDIIHLTALTADGIKGKPPIQVAREAIGSSQAAQKFKGKFYKHGASNSGFLKIPGMLNSEAKDVIRDEWEKANTGIDNAQRVAILDAGLEFQSVSMPLRDAQFVESMKFDKNEIATMFDVPPHMVGDLERATHSNIEQENLSFLQNTINPILVQYQEEFRHGLFTERESARYYLNFNLDMILRADTKTRGEFYKIMLGEGVYSINEVREFEEKNAIEGGDVHRVDLNHVSLEIADEYQLAKAGATKGGNDDG</sequence>
<dbReference type="NCBIfam" id="TIGR01537">
    <property type="entry name" value="portal_HK97"/>
    <property type="match status" value="1"/>
</dbReference>
<keyword evidence="2" id="KW-1185">Reference proteome</keyword>
<dbReference type="EMBL" id="QJJQ01000003">
    <property type="protein sequence ID" value="PXW88814.1"/>
    <property type="molecule type" value="Genomic_DNA"/>
</dbReference>
<organism evidence="1 2">
    <name type="scientific">Pseudogracilibacillus auburnensis</name>
    <dbReference type="NCBI Taxonomy" id="1494959"/>
    <lineage>
        <taxon>Bacteria</taxon>
        <taxon>Bacillati</taxon>
        <taxon>Bacillota</taxon>
        <taxon>Bacilli</taxon>
        <taxon>Bacillales</taxon>
        <taxon>Bacillaceae</taxon>
        <taxon>Pseudogracilibacillus</taxon>
    </lineage>
</organism>
<dbReference type="Pfam" id="PF04860">
    <property type="entry name" value="Phage_portal"/>
    <property type="match status" value="1"/>
</dbReference>
<comment type="caution">
    <text evidence="1">The sequence shown here is derived from an EMBL/GenBank/DDBJ whole genome shotgun (WGS) entry which is preliminary data.</text>
</comment>
<proteinExistence type="predicted"/>
<dbReference type="InterPro" id="IPR006944">
    <property type="entry name" value="Phage/GTA_portal"/>
</dbReference>
<dbReference type="RefSeq" id="WP_110394635.1">
    <property type="nucleotide sequence ID" value="NZ_JBHUHB010000001.1"/>
</dbReference>
<gene>
    <name evidence="1" type="ORF">DFR56_103320</name>
</gene>
<name>A0A2V3W6K4_9BACI</name>